<dbReference type="EMBL" id="JBHTNU010000026">
    <property type="protein sequence ID" value="MFD1428510.1"/>
    <property type="molecule type" value="Genomic_DNA"/>
</dbReference>
<protein>
    <recommendedName>
        <fullName evidence="10">Xylose transport system permease protein XylH</fullName>
    </recommendedName>
</protein>
<reference evidence="13" key="1">
    <citation type="journal article" date="2019" name="Int. J. Syst. Evol. Microbiol.">
        <title>The Global Catalogue of Microorganisms (GCM) 10K type strain sequencing project: providing services to taxonomists for standard genome sequencing and annotation.</title>
        <authorList>
            <consortium name="The Broad Institute Genomics Platform"/>
            <consortium name="The Broad Institute Genome Sequencing Center for Infectious Disease"/>
            <person name="Wu L."/>
            <person name="Ma J."/>
        </authorList>
    </citation>
    <scope>NUCLEOTIDE SEQUENCE [LARGE SCALE GENOMIC DNA]</scope>
    <source>
        <strain evidence="13">S1</strain>
    </source>
</reference>
<dbReference type="Proteomes" id="UP001597282">
    <property type="component" value="Unassembled WGS sequence"/>
</dbReference>
<accession>A0ABW4CG22</accession>
<comment type="function">
    <text evidence="9">Part of the binding-protein-dependent transport system for D-xylose. Probably responsible for the translocation of the substrate across the membrane.</text>
</comment>
<feature type="transmembrane region" description="Helical" evidence="11">
    <location>
        <begin position="32"/>
        <end position="52"/>
    </location>
</feature>
<dbReference type="InterPro" id="IPR001851">
    <property type="entry name" value="ABC_transp_permease"/>
</dbReference>
<feature type="transmembrane region" description="Helical" evidence="11">
    <location>
        <begin position="297"/>
        <end position="318"/>
    </location>
</feature>
<gene>
    <name evidence="12" type="ORF">ACFQ4Y_16545</name>
</gene>
<evidence type="ECO:0000256" key="9">
    <source>
        <dbReference type="ARBA" id="ARBA00035611"/>
    </source>
</evidence>
<keyword evidence="3" id="KW-1003">Cell membrane</keyword>
<keyword evidence="7 11" id="KW-1133">Transmembrane helix</keyword>
<feature type="transmembrane region" description="Helical" evidence="11">
    <location>
        <begin position="330"/>
        <end position="348"/>
    </location>
</feature>
<evidence type="ECO:0000256" key="4">
    <source>
        <dbReference type="ARBA" id="ARBA00022519"/>
    </source>
</evidence>
<evidence type="ECO:0000256" key="11">
    <source>
        <dbReference type="SAM" id="Phobius"/>
    </source>
</evidence>
<dbReference type="Pfam" id="PF02653">
    <property type="entry name" value="BPD_transp_2"/>
    <property type="match status" value="1"/>
</dbReference>
<evidence type="ECO:0000256" key="3">
    <source>
        <dbReference type="ARBA" id="ARBA00022475"/>
    </source>
</evidence>
<feature type="transmembrane region" description="Helical" evidence="11">
    <location>
        <begin position="251"/>
        <end position="276"/>
    </location>
</feature>
<comment type="caution">
    <text evidence="12">The sequence shown here is derived from an EMBL/GenBank/DDBJ whole genome shotgun (WGS) entry which is preliminary data.</text>
</comment>
<feature type="transmembrane region" description="Helical" evidence="11">
    <location>
        <begin position="184"/>
        <end position="203"/>
    </location>
</feature>
<proteinExistence type="predicted"/>
<dbReference type="RefSeq" id="WP_380167477.1">
    <property type="nucleotide sequence ID" value="NZ_JBHTNU010000026.1"/>
</dbReference>
<evidence type="ECO:0000256" key="5">
    <source>
        <dbReference type="ARBA" id="ARBA00022597"/>
    </source>
</evidence>
<evidence type="ECO:0000313" key="13">
    <source>
        <dbReference type="Proteomes" id="UP001597282"/>
    </source>
</evidence>
<dbReference type="PANTHER" id="PTHR32196:SF32">
    <property type="entry name" value="XYLOSE TRANSPORT SYSTEM PERMEASE PROTEIN XYLH"/>
    <property type="match status" value="1"/>
</dbReference>
<evidence type="ECO:0000256" key="7">
    <source>
        <dbReference type="ARBA" id="ARBA00022989"/>
    </source>
</evidence>
<name>A0ABW4CG22_9BACL</name>
<dbReference type="PANTHER" id="PTHR32196">
    <property type="entry name" value="ABC TRANSPORTER PERMEASE PROTEIN YPHD-RELATED-RELATED"/>
    <property type="match status" value="1"/>
</dbReference>
<evidence type="ECO:0000256" key="1">
    <source>
        <dbReference type="ARBA" id="ARBA00004651"/>
    </source>
</evidence>
<keyword evidence="13" id="KW-1185">Reference proteome</keyword>
<keyword evidence="2" id="KW-0813">Transport</keyword>
<feature type="transmembrane region" description="Helical" evidence="11">
    <location>
        <begin position="224"/>
        <end position="245"/>
    </location>
</feature>
<feature type="transmembrane region" description="Helical" evidence="11">
    <location>
        <begin position="64"/>
        <end position="84"/>
    </location>
</feature>
<keyword evidence="8 11" id="KW-0472">Membrane</keyword>
<keyword evidence="6 11" id="KW-0812">Transmembrane</keyword>
<feature type="transmembrane region" description="Helical" evidence="11">
    <location>
        <begin position="91"/>
        <end position="109"/>
    </location>
</feature>
<evidence type="ECO:0000256" key="8">
    <source>
        <dbReference type="ARBA" id="ARBA00023136"/>
    </source>
</evidence>
<organism evidence="12 13">
    <name type="scientific">Kroppenstedtia sanguinis</name>
    <dbReference type="NCBI Taxonomy" id="1380684"/>
    <lineage>
        <taxon>Bacteria</taxon>
        <taxon>Bacillati</taxon>
        <taxon>Bacillota</taxon>
        <taxon>Bacilli</taxon>
        <taxon>Bacillales</taxon>
        <taxon>Thermoactinomycetaceae</taxon>
        <taxon>Kroppenstedtia</taxon>
    </lineage>
</organism>
<feature type="transmembrane region" description="Helical" evidence="11">
    <location>
        <begin position="144"/>
        <end position="164"/>
    </location>
</feature>
<keyword evidence="4" id="KW-0997">Cell inner membrane</keyword>
<evidence type="ECO:0000256" key="6">
    <source>
        <dbReference type="ARBA" id="ARBA00022692"/>
    </source>
</evidence>
<comment type="subcellular location">
    <subcellularLocation>
        <location evidence="1">Cell membrane</location>
        <topology evidence="1">Multi-pass membrane protein</topology>
    </subcellularLocation>
</comment>
<evidence type="ECO:0000256" key="10">
    <source>
        <dbReference type="ARBA" id="ARBA00035686"/>
    </source>
</evidence>
<sequence length="406" mass="42075">MISTEKESENRKLSSDEGLFSSIRERIAGGELGLLPVILALIVIWIAFQMLNPHFLEPRNLSNLVQQIVVIGTLAIGVTFVLLLGEIDLSIAAVSGVSAGILVILATVWTGPVGALAAIGIAILAGVVIGLFQGFWVTMIGVPAFIVTLAGSLGYQGILLALLGDTGTVPVINPTLLAISDTYLPGWLGWIVGLATVAIYAGINLRARKRRTSKGLPVRPFNQLILSLSGIVAVTVAVVGVLNLYKGIPLSALILIVLVFVFGWITQSTVFGRHIYALGGNTEAARRAGIQVKSVKISVFILASGLAAIGGIMGASRLGAASPATGTGDLLLLSIAAAIIGGTSLFGGRGSVYNALAGALVLGSVENGMDLLSAPSSTKYLVEGSILLIAVTIDTLTRRRRIRAGR</sequence>
<evidence type="ECO:0000313" key="12">
    <source>
        <dbReference type="EMBL" id="MFD1428510.1"/>
    </source>
</evidence>
<dbReference type="CDD" id="cd06579">
    <property type="entry name" value="TM_PBP1_transp_AraH_like"/>
    <property type="match status" value="1"/>
</dbReference>
<evidence type="ECO:0000256" key="2">
    <source>
        <dbReference type="ARBA" id="ARBA00022448"/>
    </source>
</evidence>
<feature type="transmembrane region" description="Helical" evidence="11">
    <location>
        <begin position="115"/>
        <end position="137"/>
    </location>
</feature>
<keyword evidence="5" id="KW-0762">Sugar transport</keyword>